<dbReference type="AlphaFoldDB" id="A0A2X0K5Y7"/>
<proteinExistence type="predicted"/>
<evidence type="ECO:0000313" key="1">
    <source>
        <dbReference type="EMBL" id="SCZ87869.1"/>
    </source>
</evidence>
<evidence type="ECO:0000313" key="2">
    <source>
        <dbReference type="Proteomes" id="UP000249723"/>
    </source>
</evidence>
<keyword evidence="2" id="KW-1185">Reference proteome</keyword>
<dbReference type="EMBL" id="FMWP01000011">
    <property type="protein sequence ID" value="SCZ87869.1"/>
    <property type="molecule type" value="Genomic_DNA"/>
</dbReference>
<dbReference type="Proteomes" id="UP000249723">
    <property type="component" value="Unassembled WGS sequence"/>
</dbReference>
<gene>
    <name evidence="1" type="ORF">BZ3500_MVSOF-1268-A1-R1_CHR2-3G05337</name>
</gene>
<sequence length="71" mass="8308">MECCGRLWKVFYKREITMPDVRAARWKVEERCGIPWNEDDSRISACCLEEEGECKVCASDVHKIQSVVLDR</sequence>
<reference evidence="2" key="1">
    <citation type="submission" date="2016-10" db="EMBL/GenBank/DDBJ databases">
        <authorList>
            <person name="Jeantristanb JTB J.-T."/>
            <person name="Ricardo R."/>
        </authorList>
    </citation>
    <scope>NUCLEOTIDE SEQUENCE [LARGE SCALE GENOMIC DNA]</scope>
</reference>
<organism evidence="1 2">
    <name type="scientific">Microbotryum saponariae</name>
    <dbReference type="NCBI Taxonomy" id="289078"/>
    <lineage>
        <taxon>Eukaryota</taxon>
        <taxon>Fungi</taxon>
        <taxon>Dikarya</taxon>
        <taxon>Basidiomycota</taxon>
        <taxon>Pucciniomycotina</taxon>
        <taxon>Microbotryomycetes</taxon>
        <taxon>Microbotryales</taxon>
        <taxon>Microbotryaceae</taxon>
        <taxon>Microbotryum</taxon>
    </lineage>
</organism>
<accession>A0A2X0K5Y7</accession>
<protein>
    <submittedName>
        <fullName evidence="1">BZ3500_MvSof-1268-A1-R1_Chr2-3g05337 protein</fullName>
    </submittedName>
</protein>
<name>A0A2X0K5Y7_9BASI</name>